<sequence>MWFGIQESHGNSPQNKAKSFRLTAINDDEAFDHASIRKRFSLNSHQKHASLFRGVVALFVIVALILPPPQPPQQEERRKTAASQERWVVGLSDRLIPPAADLCGTIHLVDLTVGGTESGWHLTRDRDLDAGVDDRRAS</sequence>
<dbReference type="EMBL" id="KV876334">
    <property type="protein sequence ID" value="RZR74658.1"/>
    <property type="molecule type" value="Genomic_DNA"/>
</dbReference>
<organism evidence="1">
    <name type="scientific">Ensete ventricosum</name>
    <name type="common">Abyssinian banana</name>
    <name type="synonym">Musa ensete</name>
    <dbReference type="NCBI Taxonomy" id="4639"/>
    <lineage>
        <taxon>Eukaryota</taxon>
        <taxon>Viridiplantae</taxon>
        <taxon>Streptophyta</taxon>
        <taxon>Embryophyta</taxon>
        <taxon>Tracheophyta</taxon>
        <taxon>Spermatophyta</taxon>
        <taxon>Magnoliopsida</taxon>
        <taxon>Liliopsida</taxon>
        <taxon>Zingiberales</taxon>
        <taxon>Musaceae</taxon>
        <taxon>Ensete</taxon>
    </lineage>
</organism>
<dbReference type="AlphaFoldDB" id="A0A445MKC9"/>
<proteinExistence type="predicted"/>
<accession>A0A445MKC9</accession>
<protein>
    <submittedName>
        <fullName evidence="1">Uncharacterized protein</fullName>
    </submittedName>
</protein>
<dbReference type="Proteomes" id="UP000290560">
    <property type="component" value="Unassembled WGS sequence"/>
</dbReference>
<reference evidence="1" key="1">
    <citation type="journal article" date="2018" name="Data Brief">
        <title>Genome sequence data from 17 accessions of Ensete ventricosum, a staple food crop for millions in Ethiopia.</title>
        <authorList>
            <person name="Yemataw Z."/>
            <person name="Muzemil S."/>
            <person name="Ambachew D."/>
            <person name="Tripathi L."/>
            <person name="Tesfaye K."/>
            <person name="Chala A."/>
            <person name="Farbos A."/>
            <person name="O'Neill P."/>
            <person name="Moore K."/>
            <person name="Grant M."/>
            <person name="Studholme D.J."/>
        </authorList>
    </citation>
    <scope>NUCLEOTIDE SEQUENCE [LARGE SCALE GENOMIC DNA]</scope>
    <source>
        <tissue evidence="1">Leaf</tissue>
    </source>
</reference>
<evidence type="ECO:0000313" key="1">
    <source>
        <dbReference type="EMBL" id="RZR74658.1"/>
    </source>
</evidence>
<gene>
    <name evidence="1" type="ORF">BHM03_00040766</name>
</gene>
<name>A0A445MKC9_ENSVE</name>